<comment type="function">
    <text evidence="11">Component of the 9-1-1 cell-cycle checkpoint response complex that plays a major role in DNA repair. The 9-1-1 complex is recruited to DNA lesion upon damage by the RAD17-replication factor C (RFC) clamp loader complex. Acts then as a sliding clamp platform on DNA for several proteins involved in long-patch base excision repair (LP-BER). The 9-1-1 complex stimulates DNA polymerase beta (POLB) activity by increasing its affinity for the 3'-OH end of the primer-template and stabilizes POLB to those sites where LP-BER proceeds; endonuclease FEN1 cleavage activity on substrates with double, nick, or gap flaps of distinct sequences and lengths; and DNA ligase I (LIG1) on long-patch base excision repair substrates. The 9-1-1 complex is necessary for the recruitment of RHNO1 to sites of double-stranded breaks (DSB) occurring during the S phase. RAD9A possesses 3'-&gt;5' double stranded DNA exonuclease activity.</text>
</comment>
<reference evidence="16" key="2">
    <citation type="submission" date="2025-05" db="UniProtKB">
        <authorList>
            <consortium name="Ensembl"/>
        </authorList>
    </citation>
    <scope>IDENTIFICATION</scope>
</reference>
<dbReference type="SUPFAM" id="SSF55979">
    <property type="entry name" value="DNA clamp"/>
    <property type="match status" value="1"/>
</dbReference>
<evidence type="ECO:0000256" key="1">
    <source>
        <dbReference type="ARBA" id="ARBA00000493"/>
    </source>
</evidence>
<dbReference type="OrthoDB" id="60092at2759"/>
<keyword evidence="10" id="KW-0539">Nucleus</keyword>
<dbReference type="GO" id="GO:0008311">
    <property type="term" value="F:double-stranded DNA 3'-5' DNA exonuclease activity"/>
    <property type="evidence" value="ECO:0007669"/>
    <property type="project" value="UniProtKB-EC"/>
</dbReference>
<evidence type="ECO:0000313" key="16">
    <source>
        <dbReference type="Ensembl" id="ENSAMXP00005034564.1"/>
    </source>
</evidence>
<evidence type="ECO:0000256" key="2">
    <source>
        <dbReference type="ARBA" id="ARBA00004123"/>
    </source>
</evidence>
<dbReference type="Gene3D" id="3.70.10.10">
    <property type="match status" value="1"/>
</dbReference>
<dbReference type="InterPro" id="IPR046938">
    <property type="entry name" value="DNA_clamp_sf"/>
</dbReference>
<dbReference type="AlphaFoldDB" id="A0A8B9KC48"/>
<dbReference type="Proteomes" id="UP000752171">
    <property type="component" value="Unassembled WGS sequence"/>
</dbReference>
<feature type="compositionally biased region" description="Polar residues" evidence="14">
    <location>
        <begin position="269"/>
        <end position="279"/>
    </location>
</feature>
<feature type="region of interest" description="Disordered" evidence="14">
    <location>
        <begin position="269"/>
        <end position="291"/>
    </location>
</feature>
<evidence type="ECO:0000256" key="4">
    <source>
        <dbReference type="ARBA" id="ARBA00012115"/>
    </source>
</evidence>
<dbReference type="Ensembl" id="ENSAMXT00005037714.1">
    <property type="protein sequence ID" value="ENSAMXP00005034564.1"/>
    <property type="gene ID" value="ENSAMXG00005016657.1"/>
</dbReference>
<comment type="subcellular location">
    <subcellularLocation>
        <location evidence="2">Nucleus</location>
    </subcellularLocation>
</comment>
<name>A0A8B9KC48_ASTMX</name>
<dbReference type="GO" id="GO:0006281">
    <property type="term" value="P:DNA repair"/>
    <property type="evidence" value="ECO:0007669"/>
    <property type="project" value="TreeGrafter"/>
</dbReference>
<dbReference type="PANTHER" id="PTHR15237">
    <property type="entry name" value="DNA REPAIR PROTEIN RAD9"/>
    <property type="match status" value="1"/>
</dbReference>
<evidence type="ECO:0000313" key="18">
    <source>
        <dbReference type="Proteomes" id="UP000752171"/>
    </source>
</evidence>
<accession>A0A8B9KC48</accession>
<keyword evidence="5" id="KW-0597">Phosphoprotein</keyword>
<keyword evidence="8" id="KW-0378">Hydrolase</keyword>
<evidence type="ECO:0000256" key="8">
    <source>
        <dbReference type="ARBA" id="ARBA00022801"/>
    </source>
</evidence>
<dbReference type="InterPro" id="IPR007268">
    <property type="entry name" value="Rad9/Ddc1"/>
</dbReference>
<dbReference type="EMBL" id="JAICCE010000012">
    <property type="protein sequence ID" value="KAG9270621.1"/>
    <property type="molecule type" value="Genomic_DNA"/>
</dbReference>
<dbReference type="Proteomes" id="UP000694621">
    <property type="component" value="Unplaced"/>
</dbReference>
<evidence type="ECO:0000256" key="10">
    <source>
        <dbReference type="ARBA" id="ARBA00023242"/>
    </source>
</evidence>
<dbReference type="PANTHER" id="PTHR15237:SF2">
    <property type="entry name" value="CELL CYCLE CHECKPOINT CONTROL PROTEIN RAD9B"/>
    <property type="match status" value="1"/>
</dbReference>
<reference evidence="15 18" key="1">
    <citation type="submission" date="2021-07" db="EMBL/GenBank/DDBJ databases">
        <authorList>
            <person name="Imarazene B."/>
            <person name="Zahm M."/>
            <person name="Klopp C."/>
            <person name="Cabau C."/>
            <person name="Beille S."/>
            <person name="Jouanno E."/>
            <person name="Castinel A."/>
            <person name="Lluch J."/>
            <person name="Gil L."/>
            <person name="Kuchtly C."/>
            <person name="Lopez Roques C."/>
            <person name="Donnadieu C."/>
            <person name="Parrinello H."/>
            <person name="Journot L."/>
            <person name="Du K."/>
            <person name="Schartl M."/>
            <person name="Retaux S."/>
            <person name="Guiguen Y."/>
        </authorList>
    </citation>
    <scope>NUCLEOTIDE SEQUENCE [LARGE SCALE GENOMIC DNA]</scope>
    <source>
        <strain evidence="15">Pach_M1</strain>
        <tissue evidence="15">Testis</tissue>
    </source>
</reference>
<dbReference type="CDD" id="cd00577">
    <property type="entry name" value="PCNA"/>
    <property type="match status" value="1"/>
</dbReference>
<evidence type="ECO:0000256" key="9">
    <source>
        <dbReference type="ARBA" id="ARBA00022839"/>
    </source>
</evidence>
<evidence type="ECO:0000256" key="6">
    <source>
        <dbReference type="ARBA" id="ARBA00022722"/>
    </source>
</evidence>
<evidence type="ECO:0000256" key="5">
    <source>
        <dbReference type="ARBA" id="ARBA00022553"/>
    </source>
</evidence>
<dbReference type="GO" id="GO:0071479">
    <property type="term" value="P:cellular response to ionizing radiation"/>
    <property type="evidence" value="ECO:0007669"/>
    <property type="project" value="TreeGrafter"/>
</dbReference>
<keyword evidence="7" id="KW-0227">DNA damage</keyword>
<organism evidence="16 17">
    <name type="scientific">Astyanax mexicanus</name>
    <name type="common">Blind cave fish</name>
    <name type="synonym">Astyanax fasciatus mexicanus</name>
    <dbReference type="NCBI Taxonomy" id="7994"/>
    <lineage>
        <taxon>Eukaryota</taxon>
        <taxon>Metazoa</taxon>
        <taxon>Chordata</taxon>
        <taxon>Craniata</taxon>
        <taxon>Vertebrata</taxon>
        <taxon>Euteleostomi</taxon>
        <taxon>Actinopterygii</taxon>
        <taxon>Neopterygii</taxon>
        <taxon>Teleostei</taxon>
        <taxon>Ostariophysi</taxon>
        <taxon>Characiformes</taxon>
        <taxon>Characoidei</taxon>
        <taxon>Acestrorhamphidae</taxon>
        <taxon>Acestrorhamphinae</taxon>
        <taxon>Astyanax</taxon>
    </lineage>
</organism>
<keyword evidence="6" id="KW-0540">Nuclease</keyword>
<evidence type="ECO:0000313" key="15">
    <source>
        <dbReference type="EMBL" id="KAG9270621.1"/>
    </source>
</evidence>
<dbReference type="Pfam" id="PF04139">
    <property type="entry name" value="Rad9"/>
    <property type="match status" value="1"/>
</dbReference>
<gene>
    <name evidence="15" type="primary">RAD9B</name>
    <name evidence="15" type="ORF">AMEX_G15590</name>
</gene>
<evidence type="ECO:0000256" key="11">
    <source>
        <dbReference type="ARBA" id="ARBA00059283"/>
    </source>
</evidence>
<protein>
    <recommendedName>
        <fullName evidence="12">Cell cycle checkpoint control protein RAD9A</fullName>
        <ecNumber evidence="4">3.1.11.2</ecNumber>
    </recommendedName>
    <alternativeName>
        <fullName evidence="13">DNA repair exonuclease rad9 homolog A</fullName>
    </alternativeName>
</protein>
<evidence type="ECO:0000256" key="13">
    <source>
        <dbReference type="ARBA" id="ARBA00079896"/>
    </source>
</evidence>
<dbReference type="GO" id="GO:0031573">
    <property type="term" value="P:mitotic intra-S DNA damage checkpoint signaling"/>
    <property type="evidence" value="ECO:0007669"/>
    <property type="project" value="TreeGrafter"/>
</dbReference>
<evidence type="ECO:0000256" key="3">
    <source>
        <dbReference type="ARBA" id="ARBA00008494"/>
    </source>
</evidence>
<evidence type="ECO:0000313" key="17">
    <source>
        <dbReference type="Proteomes" id="UP000694621"/>
    </source>
</evidence>
<dbReference type="GO" id="GO:0030896">
    <property type="term" value="C:checkpoint clamp complex"/>
    <property type="evidence" value="ECO:0007669"/>
    <property type="project" value="InterPro"/>
</dbReference>
<evidence type="ECO:0000256" key="14">
    <source>
        <dbReference type="SAM" id="MobiDB-lite"/>
    </source>
</evidence>
<keyword evidence="9" id="KW-0269">Exonuclease</keyword>
<sequence length="425" mass="46246">MRCTIAGNGVKVFGRAVHALSRIGEDIWLDPLQKGLAVRSVNSAQSAYACFLFSPLFFQHYTANLDQGRESKGVKCKVSLKSVLPIFRSVATLERSVCKCEISINVSDSRVKFQFNCRHGITKTHNLGYQECEALQAVFPTHLCPNILKAQPKLLSDIVMHFPTSQEEITLSVSPLRFKLKSYYEEENDLIKSMNTEMSLHPDEFDYFQVGVDSDVTFCLKELRGLLSFAEAHGLPVSIHFGASGKPVSFSVEGMVLEAVVVLATLASPDSENPSQESIPQEAPAPRNRSEVCPGNISIADISMDEGPLEAEAAGVAPKLPAFPTEEQVASSQGSPVFIPDLHMRNLLQLHGDEVGLSRPSLCDVIFESESLTSPATPATFKFRSLVFGAVSSDQVNVSALELPSLVCASDTEDDTGEDSGMVEE</sequence>
<evidence type="ECO:0000256" key="7">
    <source>
        <dbReference type="ARBA" id="ARBA00022763"/>
    </source>
</evidence>
<comment type="similarity">
    <text evidence="3">Belongs to the rad9 family.</text>
</comment>
<dbReference type="GO" id="GO:0000076">
    <property type="term" value="P:DNA replication checkpoint signaling"/>
    <property type="evidence" value="ECO:0007669"/>
    <property type="project" value="TreeGrafter"/>
</dbReference>
<comment type="catalytic activity">
    <reaction evidence="1">
        <text>Exonucleolytic cleavage in the 3'- to 5'-direction to yield nucleoside 5'-phosphates.</text>
        <dbReference type="EC" id="3.1.11.2"/>
    </reaction>
</comment>
<evidence type="ECO:0000256" key="12">
    <source>
        <dbReference type="ARBA" id="ARBA00069752"/>
    </source>
</evidence>
<dbReference type="EC" id="3.1.11.2" evidence="4"/>
<dbReference type="FunFam" id="3.70.10.10:FF:000005">
    <property type="entry name" value="Cell cycle checkpoint control protein"/>
    <property type="match status" value="1"/>
</dbReference>
<proteinExistence type="inferred from homology"/>